<dbReference type="GO" id="GO:0030247">
    <property type="term" value="F:polysaccharide binding"/>
    <property type="evidence" value="ECO:0007669"/>
    <property type="project" value="InterPro"/>
</dbReference>
<keyword evidence="19" id="KW-1185">Reference proteome</keyword>
<comment type="similarity">
    <text evidence="14">Belongs to the RING-type zinc finger family. ATL subfamily.</text>
</comment>
<dbReference type="GO" id="GO:0016020">
    <property type="term" value="C:membrane"/>
    <property type="evidence" value="ECO:0007669"/>
    <property type="project" value="UniProtKB-SubCell"/>
</dbReference>
<evidence type="ECO:0000256" key="14">
    <source>
        <dbReference type="ARBA" id="ARBA00024209"/>
    </source>
</evidence>
<evidence type="ECO:0000256" key="13">
    <source>
        <dbReference type="ARBA" id="ARBA00023136"/>
    </source>
</evidence>
<keyword evidence="13 15" id="KW-0472">Membrane</keyword>
<comment type="catalytic activity">
    <reaction evidence="1">
        <text>S-ubiquitinyl-[E2 ubiquitin-conjugating enzyme]-L-cysteine + [acceptor protein]-L-lysine = [E2 ubiquitin-conjugating enzyme]-L-cysteine + N(6)-ubiquitinyl-[acceptor protein]-L-lysine.</text>
        <dbReference type="EC" id="2.3.2.27"/>
    </reaction>
</comment>
<evidence type="ECO:0000256" key="6">
    <source>
        <dbReference type="ARBA" id="ARBA00022692"/>
    </source>
</evidence>
<feature type="transmembrane region" description="Helical" evidence="15">
    <location>
        <begin position="247"/>
        <end position="269"/>
    </location>
</feature>
<feature type="chain" id="PRO_5013023471" description="RING-type E3 ubiquitin transferase" evidence="16">
    <location>
        <begin position="22"/>
        <end position="491"/>
    </location>
</feature>
<dbReference type="Pfam" id="PF13947">
    <property type="entry name" value="GUB_WAK_bind"/>
    <property type="match status" value="2"/>
</dbReference>
<dbReference type="PANTHER" id="PTHR46279">
    <property type="entry name" value="RING/U-BOX SUPERFAMILY PROTEIN"/>
    <property type="match status" value="1"/>
</dbReference>
<keyword evidence="6 15" id="KW-0812">Transmembrane</keyword>
<evidence type="ECO:0000256" key="15">
    <source>
        <dbReference type="SAM" id="Phobius"/>
    </source>
</evidence>
<dbReference type="PANTHER" id="PTHR46279:SF9">
    <property type="entry name" value="OS01G0116300 PROTEIN"/>
    <property type="match status" value="1"/>
</dbReference>
<sequence>MKILSALFCLLIFLFILVTQARNNPQQCSSSCGDIPNISYPFRLKEDPAGCGDPDFELSCKNNSTILNFHGGKYYVKKISYDQHIIRVVDVNLANGSCGLPSKAMSMDQLTMSRVYPGTVDFSSSYTLNYVRCSSNISNLGNSRVPCLSNNSSNVYVNISSWWSLAYDQIPKSCKLISSVPATYEEDMDLLHQQNVSYETILKMQESGFDMVWSVECRDCSVKGRYCETKSNSTTLFKCKKEYDYNLVLLAVYSFLIAEYLAGNFLVLFSSFKFQLFSLPNPAGCGDRDYELSCLENNSTILDFRKGFYYVKKISYDKHIIQVVDVNFANGSCGLPSRALSLDQLLVDPRYPGVTNYNYTYTLYYLRCSSEISELANSRVPCLSEDSSNVYVKVTSYWRRLFTFIDFPSSCKLISTLPSYYYDVKNVEQKKPSYGTILKMQESGFDMVWSVECRDCKSKPRSSCYQRDNSTTEFDCFTISYDDGSFIYLPV</sequence>
<evidence type="ECO:0000256" key="4">
    <source>
        <dbReference type="ARBA" id="ARBA00012483"/>
    </source>
</evidence>
<dbReference type="GO" id="GO:0061630">
    <property type="term" value="F:ubiquitin protein ligase activity"/>
    <property type="evidence" value="ECO:0007669"/>
    <property type="project" value="UniProtKB-EC"/>
</dbReference>
<accession>A0A1R3HQJ4</accession>
<evidence type="ECO:0000256" key="10">
    <source>
        <dbReference type="ARBA" id="ARBA00022786"/>
    </source>
</evidence>
<evidence type="ECO:0000256" key="2">
    <source>
        <dbReference type="ARBA" id="ARBA00004167"/>
    </source>
</evidence>
<evidence type="ECO:0000256" key="9">
    <source>
        <dbReference type="ARBA" id="ARBA00022771"/>
    </source>
</evidence>
<reference evidence="19" key="1">
    <citation type="submission" date="2013-09" db="EMBL/GenBank/DDBJ databases">
        <title>Corchorus olitorius genome sequencing.</title>
        <authorList>
            <person name="Alam M."/>
            <person name="Haque M.S."/>
            <person name="Islam M.S."/>
            <person name="Emdad E.M."/>
            <person name="Islam M.M."/>
            <person name="Ahmed B."/>
            <person name="Halim A."/>
            <person name="Hossen Q.M.M."/>
            <person name="Hossain M.Z."/>
            <person name="Ahmed R."/>
            <person name="Khan M.M."/>
            <person name="Islam R."/>
            <person name="Rashid M.M."/>
            <person name="Khan S.A."/>
            <person name="Rahman M.S."/>
            <person name="Alam M."/>
            <person name="Yahiya A.S."/>
            <person name="Khan M.S."/>
            <person name="Azam M.S."/>
            <person name="Haque T."/>
            <person name="Lashkar M.Z.H."/>
            <person name="Akhand A.I."/>
            <person name="Morshed G."/>
            <person name="Roy S."/>
            <person name="Uddin K.S."/>
            <person name="Rabeya T."/>
            <person name="Hossain A.S."/>
            <person name="Chowdhury A."/>
            <person name="Snigdha A.R."/>
            <person name="Mortoza M.S."/>
            <person name="Matin S.A."/>
            <person name="Hoque S.M.E."/>
            <person name="Islam M.K."/>
            <person name="Roy D.K."/>
            <person name="Haider R."/>
            <person name="Moosa M.M."/>
            <person name="Elias S.M."/>
            <person name="Hasan A.M."/>
            <person name="Jahan S."/>
            <person name="Shafiuddin M."/>
            <person name="Mahmood N."/>
            <person name="Shommy N.S."/>
        </authorList>
    </citation>
    <scope>NUCLEOTIDE SEQUENCE [LARGE SCALE GENOMIC DNA]</scope>
    <source>
        <strain evidence="19">cv. O-4</strain>
    </source>
</reference>
<dbReference type="EMBL" id="AWUE01019633">
    <property type="protein sequence ID" value="OMO72552.1"/>
    <property type="molecule type" value="Genomic_DNA"/>
</dbReference>
<evidence type="ECO:0000313" key="18">
    <source>
        <dbReference type="EMBL" id="OMO72552.1"/>
    </source>
</evidence>
<keyword evidence="8 16" id="KW-0732">Signal</keyword>
<feature type="domain" description="Wall-associated receptor kinase galacturonan-binding" evidence="17">
    <location>
        <begin position="28"/>
        <end position="90"/>
    </location>
</feature>
<keyword evidence="7" id="KW-0479">Metal-binding</keyword>
<evidence type="ECO:0000256" key="3">
    <source>
        <dbReference type="ARBA" id="ARBA00004906"/>
    </source>
</evidence>
<dbReference type="InterPro" id="IPR046948">
    <property type="entry name" value="ATL20-22-like"/>
</dbReference>
<dbReference type="Proteomes" id="UP000187203">
    <property type="component" value="Unassembled WGS sequence"/>
</dbReference>
<dbReference type="AlphaFoldDB" id="A0A1R3HQJ4"/>
<gene>
    <name evidence="18" type="ORF">COLO4_27574</name>
</gene>
<protein>
    <recommendedName>
        <fullName evidence="4">RING-type E3 ubiquitin transferase</fullName>
        <ecNumber evidence="4">2.3.2.27</ecNumber>
    </recommendedName>
</protein>
<evidence type="ECO:0000256" key="12">
    <source>
        <dbReference type="ARBA" id="ARBA00022989"/>
    </source>
</evidence>
<comment type="pathway">
    <text evidence="3">Protein modification; protein ubiquitination.</text>
</comment>
<evidence type="ECO:0000259" key="17">
    <source>
        <dbReference type="Pfam" id="PF13947"/>
    </source>
</evidence>
<evidence type="ECO:0000256" key="11">
    <source>
        <dbReference type="ARBA" id="ARBA00022833"/>
    </source>
</evidence>
<evidence type="ECO:0000256" key="16">
    <source>
        <dbReference type="SAM" id="SignalP"/>
    </source>
</evidence>
<dbReference type="GO" id="GO:0008270">
    <property type="term" value="F:zinc ion binding"/>
    <property type="evidence" value="ECO:0007669"/>
    <property type="project" value="UniProtKB-KW"/>
</dbReference>
<evidence type="ECO:0000256" key="8">
    <source>
        <dbReference type="ARBA" id="ARBA00022729"/>
    </source>
</evidence>
<proteinExistence type="inferred from homology"/>
<feature type="signal peptide" evidence="16">
    <location>
        <begin position="1"/>
        <end position="21"/>
    </location>
</feature>
<keyword evidence="12 15" id="KW-1133">Transmembrane helix</keyword>
<evidence type="ECO:0000256" key="1">
    <source>
        <dbReference type="ARBA" id="ARBA00000900"/>
    </source>
</evidence>
<dbReference type="OrthoDB" id="1146903at2759"/>
<evidence type="ECO:0000256" key="5">
    <source>
        <dbReference type="ARBA" id="ARBA00022679"/>
    </source>
</evidence>
<keyword evidence="5" id="KW-0808">Transferase</keyword>
<dbReference type="InterPro" id="IPR025287">
    <property type="entry name" value="WAK_GUB"/>
</dbReference>
<name>A0A1R3HQJ4_9ROSI</name>
<dbReference type="EC" id="2.3.2.27" evidence="4"/>
<dbReference type="STRING" id="93759.A0A1R3HQJ4"/>
<evidence type="ECO:0000313" key="19">
    <source>
        <dbReference type="Proteomes" id="UP000187203"/>
    </source>
</evidence>
<evidence type="ECO:0000256" key="7">
    <source>
        <dbReference type="ARBA" id="ARBA00022723"/>
    </source>
</evidence>
<organism evidence="18 19">
    <name type="scientific">Corchorus olitorius</name>
    <dbReference type="NCBI Taxonomy" id="93759"/>
    <lineage>
        <taxon>Eukaryota</taxon>
        <taxon>Viridiplantae</taxon>
        <taxon>Streptophyta</taxon>
        <taxon>Embryophyta</taxon>
        <taxon>Tracheophyta</taxon>
        <taxon>Spermatophyta</taxon>
        <taxon>Magnoliopsida</taxon>
        <taxon>eudicotyledons</taxon>
        <taxon>Gunneridae</taxon>
        <taxon>Pentapetalae</taxon>
        <taxon>rosids</taxon>
        <taxon>malvids</taxon>
        <taxon>Malvales</taxon>
        <taxon>Malvaceae</taxon>
        <taxon>Grewioideae</taxon>
        <taxon>Apeibeae</taxon>
        <taxon>Corchorus</taxon>
    </lineage>
</organism>
<comment type="caution">
    <text evidence="18">The sequence shown here is derived from an EMBL/GenBank/DDBJ whole genome shotgun (WGS) entry which is preliminary data.</text>
</comment>
<keyword evidence="11" id="KW-0862">Zinc</keyword>
<keyword evidence="10" id="KW-0833">Ubl conjugation pathway</keyword>
<feature type="domain" description="Wall-associated receptor kinase galacturonan-binding" evidence="17">
    <location>
        <begin position="277"/>
        <end position="325"/>
    </location>
</feature>
<keyword evidence="9" id="KW-0863">Zinc-finger</keyword>
<comment type="subcellular location">
    <subcellularLocation>
        <location evidence="2">Membrane</location>
        <topology evidence="2">Single-pass membrane protein</topology>
    </subcellularLocation>
</comment>